<reference evidence="9 10" key="1">
    <citation type="journal article" date="2009" name="Stand. Genomic Sci.">
        <title>Complete genome sequence of Desulfotomaculum acetoxidans type strain (5575).</title>
        <authorList>
            <person name="Spring S."/>
            <person name="Lapidus A."/>
            <person name="Schroder M."/>
            <person name="Gleim D."/>
            <person name="Sims D."/>
            <person name="Meincke L."/>
            <person name="Glavina Del Rio T."/>
            <person name="Tice H."/>
            <person name="Copeland A."/>
            <person name="Cheng J.F."/>
            <person name="Lucas S."/>
            <person name="Chen F."/>
            <person name="Nolan M."/>
            <person name="Bruce D."/>
            <person name="Goodwin L."/>
            <person name="Pitluck S."/>
            <person name="Ivanova N."/>
            <person name="Mavromatis K."/>
            <person name="Mikhailova N."/>
            <person name="Pati A."/>
            <person name="Chen A."/>
            <person name="Palaniappan K."/>
            <person name="Land M."/>
            <person name="Hauser L."/>
            <person name="Chang Y.J."/>
            <person name="Jeffries C.D."/>
            <person name="Chain P."/>
            <person name="Saunders E."/>
            <person name="Brettin T."/>
            <person name="Detter J.C."/>
            <person name="Goker M."/>
            <person name="Bristow J."/>
            <person name="Eisen J.A."/>
            <person name="Markowitz V."/>
            <person name="Hugenholtz P."/>
            <person name="Kyrpides N.C."/>
            <person name="Klenk H.P."/>
            <person name="Han C."/>
        </authorList>
    </citation>
    <scope>NUCLEOTIDE SEQUENCE [LARGE SCALE GENOMIC DNA]</scope>
    <source>
        <strain evidence="10">ATCC 49208 / DSM 771 / VKM B-1644</strain>
    </source>
</reference>
<feature type="transmembrane region" description="Helical" evidence="8">
    <location>
        <begin position="139"/>
        <end position="157"/>
    </location>
</feature>
<dbReference type="GO" id="GO:0008233">
    <property type="term" value="F:peptidase activity"/>
    <property type="evidence" value="ECO:0007669"/>
    <property type="project" value="UniProtKB-KW"/>
</dbReference>
<dbReference type="GO" id="GO:0016020">
    <property type="term" value="C:membrane"/>
    <property type="evidence" value="ECO:0007669"/>
    <property type="project" value="InterPro"/>
</dbReference>
<dbReference type="Proteomes" id="UP000002217">
    <property type="component" value="Chromosome"/>
</dbReference>
<dbReference type="RefSeq" id="WP_015758523.1">
    <property type="nucleotide sequence ID" value="NC_013216.1"/>
</dbReference>
<keyword evidence="7 8" id="KW-0472">Membrane</keyword>
<accession>C8W3P5</accession>
<keyword evidence="2" id="KW-0673">Quorum sensing</keyword>
<protein>
    <submittedName>
        <fullName evidence="9">Accessory gene regulator B</fullName>
    </submittedName>
</protein>
<keyword evidence="10" id="KW-1185">Reference proteome</keyword>
<gene>
    <name evidence="9" type="ordered locus">Dtox_3079</name>
</gene>
<dbReference type="HOGENOM" id="CLU_098969_0_0_9"/>
<evidence type="ECO:0000256" key="8">
    <source>
        <dbReference type="SAM" id="Phobius"/>
    </source>
</evidence>
<feature type="transmembrane region" description="Helical" evidence="8">
    <location>
        <begin position="99"/>
        <end position="118"/>
    </location>
</feature>
<keyword evidence="5" id="KW-0378">Hydrolase</keyword>
<feature type="transmembrane region" description="Helical" evidence="8">
    <location>
        <begin position="23"/>
        <end position="48"/>
    </location>
</feature>
<keyword evidence="6 8" id="KW-1133">Transmembrane helix</keyword>
<dbReference type="AlphaFoldDB" id="C8W3P5"/>
<dbReference type="Pfam" id="PF04647">
    <property type="entry name" value="AgrB"/>
    <property type="match status" value="1"/>
</dbReference>
<evidence type="ECO:0000256" key="4">
    <source>
        <dbReference type="ARBA" id="ARBA00022692"/>
    </source>
</evidence>
<dbReference type="OrthoDB" id="2854767at2"/>
<evidence type="ECO:0000256" key="3">
    <source>
        <dbReference type="ARBA" id="ARBA00022670"/>
    </source>
</evidence>
<dbReference type="InterPro" id="IPR006741">
    <property type="entry name" value="AgrB"/>
</dbReference>
<evidence type="ECO:0000256" key="7">
    <source>
        <dbReference type="ARBA" id="ARBA00023136"/>
    </source>
</evidence>
<proteinExistence type="predicted"/>
<evidence type="ECO:0000256" key="1">
    <source>
        <dbReference type="ARBA" id="ARBA00022475"/>
    </source>
</evidence>
<dbReference type="KEGG" id="dae:Dtox_3079"/>
<dbReference type="EMBL" id="CP001720">
    <property type="protein sequence ID" value="ACV63831.1"/>
    <property type="molecule type" value="Genomic_DNA"/>
</dbReference>
<keyword evidence="3" id="KW-0645">Protease</keyword>
<keyword evidence="1" id="KW-1003">Cell membrane</keyword>
<evidence type="ECO:0000256" key="6">
    <source>
        <dbReference type="ARBA" id="ARBA00022989"/>
    </source>
</evidence>
<feature type="transmembrane region" description="Helical" evidence="8">
    <location>
        <begin position="69"/>
        <end position="93"/>
    </location>
</feature>
<evidence type="ECO:0000313" key="9">
    <source>
        <dbReference type="EMBL" id="ACV63831.1"/>
    </source>
</evidence>
<keyword evidence="4 8" id="KW-0812">Transmembrane</keyword>
<evidence type="ECO:0000256" key="2">
    <source>
        <dbReference type="ARBA" id="ARBA00022654"/>
    </source>
</evidence>
<dbReference type="GO" id="GO:0006508">
    <property type="term" value="P:proteolysis"/>
    <property type="evidence" value="ECO:0007669"/>
    <property type="project" value="UniProtKB-KW"/>
</dbReference>
<dbReference type="eggNOG" id="COG4512">
    <property type="taxonomic scope" value="Bacteria"/>
</dbReference>
<dbReference type="GO" id="GO:0009372">
    <property type="term" value="P:quorum sensing"/>
    <property type="evidence" value="ECO:0007669"/>
    <property type="project" value="UniProtKB-KW"/>
</dbReference>
<evidence type="ECO:0000313" key="10">
    <source>
        <dbReference type="Proteomes" id="UP000002217"/>
    </source>
</evidence>
<evidence type="ECO:0000256" key="5">
    <source>
        <dbReference type="ARBA" id="ARBA00022801"/>
    </source>
</evidence>
<name>C8W3P5_DESAS</name>
<dbReference type="STRING" id="485916.Dtox_3079"/>
<sequence>MIGEMVINFLKNNTSINKNQEQIIVFAGQLIESTIISISFIIFISLILNNVRETLLVLLASASVRLVSGGAHCGSAIRCAIFSAMIFPLIATISTFTVTYFNLWILLFILSISLLLIIRYAPAESAGKPLVNKDYIKKLYRLSITIGLLVSLLAFFIYKFNNNVAICIALGFLWQAFSISPLGYKFITSMDKALYIVLRR</sequence>
<feature type="transmembrane region" description="Helical" evidence="8">
    <location>
        <begin position="163"/>
        <end position="184"/>
    </location>
</feature>
<dbReference type="SMART" id="SM00793">
    <property type="entry name" value="AgrB"/>
    <property type="match status" value="1"/>
</dbReference>
<organism evidence="9 10">
    <name type="scientific">Desulfofarcimen acetoxidans (strain ATCC 49208 / DSM 771 / KCTC 5769 / VKM B-1644 / 5575)</name>
    <name type="common">Desulfotomaculum acetoxidans</name>
    <dbReference type="NCBI Taxonomy" id="485916"/>
    <lineage>
        <taxon>Bacteria</taxon>
        <taxon>Bacillati</taxon>
        <taxon>Bacillota</taxon>
        <taxon>Clostridia</taxon>
        <taxon>Eubacteriales</taxon>
        <taxon>Peptococcaceae</taxon>
        <taxon>Desulfofarcimen</taxon>
    </lineage>
</organism>